<dbReference type="EMBL" id="AWWV01010180">
    <property type="protein sequence ID" value="OMO81342.1"/>
    <property type="molecule type" value="Genomic_DNA"/>
</dbReference>
<reference evidence="2 3" key="1">
    <citation type="submission" date="2013-09" db="EMBL/GenBank/DDBJ databases">
        <title>Corchorus capsularis genome sequencing.</title>
        <authorList>
            <person name="Alam M."/>
            <person name="Haque M.S."/>
            <person name="Islam M.S."/>
            <person name="Emdad E.M."/>
            <person name="Islam M.M."/>
            <person name="Ahmed B."/>
            <person name="Halim A."/>
            <person name="Hossen Q.M.M."/>
            <person name="Hossain M.Z."/>
            <person name="Ahmed R."/>
            <person name="Khan M.M."/>
            <person name="Islam R."/>
            <person name="Rashid M.M."/>
            <person name="Khan S.A."/>
            <person name="Rahman M.S."/>
            <person name="Alam M."/>
        </authorList>
    </citation>
    <scope>NUCLEOTIDE SEQUENCE [LARGE SCALE GENOMIC DNA]</scope>
    <source>
        <strain evidence="3">cv. CVL-1</strain>
        <tissue evidence="2">Whole seedling</tissue>
    </source>
</reference>
<dbReference type="Gramene" id="OMO81342">
    <property type="protein sequence ID" value="OMO81342"/>
    <property type="gene ID" value="CCACVL1_12469"/>
</dbReference>
<name>A0A1R3IFH8_COCAP</name>
<keyword evidence="3" id="KW-1185">Reference proteome</keyword>
<protein>
    <submittedName>
        <fullName evidence="2">Uncharacterized protein</fullName>
    </submittedName>
</protein>
<dbReference type="AlphaFoldDB" id="A0A1R3IFH8"/>
<evidence type="ECO:0000256" key="1">
    <source>
        <dbReference type="SAM" id="MobiDB-lite"/>
    </source>
</evidence>
<gene>
    <name evidence="2" type="ORF">CCACVL1_12469</name>
</gene>
<comment type="caution">
    <text evidence="2">The sequence shown here is derived from an EMBL/GenBank/DDBJ whole genome shotgun (WGS) entry which is preliminary data.</text>
</comment>
<proteinExistence type="predicted"/>
<feature type="compositionally biased region" description="Polar residues" evidence="1">
    <location>
        <begin position="7"/>
        <end position="27"/>
    </location>
</feature>
<sequence>ARKLLKTSETQATRNHTTPNPGGPNSD</sequence>
<organism evidence="2 3">
    <name type="scientific">Corchorus capsularis</name>
    <name type="common">Jute</name>
    <dbReference type="NCBI Taxonomy" id="210143"/>
    <lineage>
        <taxon>Eukaryota</taxon>
        <taxon>Viridiplantae</taxon>
        <taxon>Streptophyta</taxon>
        <taxon>Embryophyta</taxon>
        <taxon>Tracheophyta</taxon>
        <taxon>Spermatophyta</taxon>
        <taxon>Magnoliopsida</taxon>
        <taxon>eudicotyledons</taxon>
        <taxon>Gunneridae</taxon>
        <taxon>Pentapetalae</taxon>
        <taxon>rosids</taxon>
        <taxon>malvids</taxon>
        <taxon>Malvales</taxon>
        <taxon>Malvaceae</taxon>
        <taxon>Grewioideae</taxon>
        <taxon>Apeibeae</taxon>
        <taxon>Corchorus</taxon>
    </lineage>
</organism>
<evidence type="ECO:0000313" key="2">
    <source>
        <dbReference type="EMBL" id="OMO81342.1"/>
    </source>
</evidence>
<accession>A0A1R3IFH8</accession>
<dbReference type="Proteomes" id="UP000188268">
    <property type="component" value="Unassembled WGS sequence"/>
</dbReference>
<feature type="non-terminal residue" evidence="2">
    <location>
        <position position="1"/>
    </location>
</feature>
<feature type="region of interest" description="Disordered" evidence="1">
    <location>
        <begin position="1"/>
        <end position="27"/>
    </location>
</feature>
<evidence type="ECO:0000313" key="3">
    <source>
        <dbReference type="Proteomes" id="UP000188268"/>
    </source>
</evidence>